<evidence type="ECO:0000256" key="2">
    <source>
        <dbReference type="SAM" id="Phobius"/>
    </source>
</evidence>
<keyword evidence="2" id="KW-0812">Transmembrane</keyword>
<feature type="signal peptide" evidence="3">
    <location>
        <begin position="1"/>
        <end position="19"/>
    </location>
</feature>
<dbReference type="SUPFAM" id="SSF48452">
    <property type="entry name" value="TPR-like"/>
    <property type="match status" value="2"/>
</dbReference>
<feature type="repeat" description="TPR" evidence="1">
    <location>
        <begin position="238"/>
        <end position="271"/>
    </location>
</feature>
<keyword evidence="2" id="KW-1133">Transmembrane helix</keyword>
<protein>
    <submittedName>
        <fullName evidence="5">Tetratricopeptide repeat-containing protein</fullName>
    </submittedName>
</protein>
<dbReference type="PANTHER" id="PTHR10098:SF112">
    <property type="entry name" value="SLR0380 PROTEIN"/>
    <property type="match status" value="1"/>
</dbReference>
<dbReference type="SMART" id="SM00028">
    <property type="entry name" value="TPR"/>
    <property type="match status" value="7"/>
</dbReference>
<evidence type="ECO:0000256" key="3">
    <source>
        <dbReference type="SAM" id="SignalP"/>
    </source>
</evidence>
<keyword evidence="3" id="KW-0732">Signal</keyword>
<keyword evidence="2" id="KW-0472">Membrane</keyword>
<dbReference type="EMBL" id="FNGY01000001">
    <property type="protein sequence ID" value="SDL47822.1"/>
    <property type="molecule type" value="Genomic_DNA"/>
</dbReference>
<name>A0A1G9KE03_9SPHI</name>
<dbReference type="OrthoDB" id="9771112at2"/>
<dbReference type="Pfam" id="PF13181">
    <property type="entry name" value="TPR_8"/>
    <property type="match status" value="1"/>
</dbReference>
<dbReference type="PROSITE" id="PS50293">
    <property type="entry name" value="TPR_REGION"/>
    <property type="match status" value="1"/>
</dbReference>
<gene>
    <name evidence="5" type="ORF">SAMN05421820_101549</name>
</gene>
<dbReference type="PANTHER" id="PTHR10098">
    <property type="entry name" value="RAPSYN-RELATED"/>
    <property type="match status" value="1"/>
</dbReference>
<evidence type="ECO:0000313" key="6">
    <source>
        <dbReference type="Proteomes" id="UP000183200"/>
    </source>
</evidence>
<evidence type="ECO:0000256" key="1">
    <source>
        <dbReference type="PROSITE-ProRule" id="PRU00339"/>
    </source>
</evidence>
<sequence>MRYFSFKRTFFVLVFFCYAFISKGQCPGDAAIINAVAGIQSNVSDSYSDKIGQLKALQSGFIRCHPLKNGIYAQIVHRIGDIYSKAGDLERAIIYTKEAVAVNTGKGEGLDPSFLTNSYFNLGIFYKKIHFLKDSHHYFERCIDVGRRYPDKRAIVFMAYEQKAYSFFQTGDYQKSMEQADEGILFAEAQKDLLAMAPLLAQKAQSEIESGLFSDAEVCIKRAISLLENEDGGAEHLATSYSVYADLLQKSGKIPAALRYYHKSLELNKEQENWEQCSRDFLELGSVYLHGLGQGEKAVYYYNEGLKMAQKGGDSYQLAGLYSNIGVVYWRKQDFHKALKYYQKALNILPLNFNDTAIKSNLSRDMLKLVSNDYFVSTILANKGAALLGLYRKEKNKKILQLALKTYEIADQAVDIMRWKQDGEQSKLIWRKKTKEMYAEAIEVCFQLQNIEKAYYFFEKSRAVLLNDKLCELVAENYIAEKDRRIEKRWRVKTYTLSMKLLTMNKSDAHYKEVLEKWYESQDNWEAFIRGLELKYPIYYQYKYDNSVYPYEAVRAKLQDQKQSLIEYFTGDSIVYALFLAPGRQELLRIPYKSYGKDTKNLLTLCADKSLLNQYYDCYEKVAYQLYHKLIKPLAIPQGRVIVSLDDHFIPFEALLSDSLDRSSFLAKKYIFSYVHSMRVMMKKVNLPAAEEHTFLGIAPSAYNRNFKLAALPGANQSLGNIVRNFKTSRLIINGAATRAGFLDHLNRYQIVQIYAHAAADSTKKEPVLYLADSTVSLSEIQKMSFPHTELIVLSACNTGVGHHAEGEGVFSLARAFMTAGVPCTVTNLWQVDNKTTYQLTELFYKYLQEGLPKDEALNRAKLDFLQENDQLYNLPYFWAATIVLGNTDGIQHSPIRIFLITGIAMILLLGLTVLDFFLLKR</sequence>
<dbReference type="Gene3D" id="1.25.40.10">
    <property type="entry name" value="Tetratricopeptide repeat domain"/>
    <property type="match status" value="3"/>
</dbReference>
<feature type="repeat" description="TPR" evidence="1">
    <location>
        <begin position="73"/>
        <end position="106"/>
    </location>
</feature>
<proteinExistence type="predicted"/>
<feature type="transmembrane region" description="Helical" evidence="2">
    <location>
        <begin position="898"/>
        <end position="920"/>
    </location>
</feature>
<feature type="chain" id="PRO_5010285203" evidence="3">
    <location>
        <begin position="20"/>
        <end position="922"/>
    </location>
</feature>
<dbReference type="Pfam" id="PF13424">
    <property type="entry name" value="TPR_12"/>
    <property type="match status" value="1"/>
</dbReference>
<keyword evidence="1" id="KW-0802">TPR repeat</keyword>
<dbReference type="InterPro" id="IPR024983">
    <property type="entry name" value="CHAT_dom"/>
</dbReference>
<accession>A0A1G9KE03</accession>
<dbReference type="InterPro" id="IPR011990">
    <property type="entry name" value="TPR-like_helical_dom_sf"/>
</dbReference>
<dbReference type="Pfam" id="PF12770">
    <property type="entry name" value="CHAT"/>
    <property type="match status" value="1"/>
</dbReference>
<reference evidence="6" key="1">
    <citation type="submission" date="2016-10" db="EMBL/GenBank/DDBJ databases">
        <authorList>
            <person name="Varghese N."/>
            <person name="Submissions S."/>
        </authorList>
    </citation>
    <scope>NUCLEOTIDE SEQUENCE [LARGE SCALE GENOMIC DNA]</scope>
    <source>
        <strain evidence="6">DSM 19110</strain>
    </source>
</reference>
<dbReference type="Proteomes" id="UP000183200">
    <property type="component" value="Unassembled WGS sequence"/>
</dbReference>
<dbReference type="AlphaFoldDB" id="A0A1G9KE03"/>
<organism evidence="5 6">
    <name type="scientific">Pedobacter steynii</name>
    <dbReference type="NCBI Taxonomy" id="430522"/>
    <lineage>
        <taxon>Bacteria</taxon>
        <taxon>Pseudomonadati</taxon>
        <taxon>Bacteroidota</taxon>
        <taxon>Sphingobacteriia</taxon>
        <taxon>Sphingobacteriales</taxon>
        <taxon>Sphingobacteriaceae</taxon>
        <taxon>Pedobacter</taxon>
    </lineage>
</organism>
<dbReference type="PROSITE" id="PS50005">
    <property type="entry name" value="TPR"/>
    <property type="match status" value="3"/>
</dbReference>
<dbReference type="RefSeq" id="WP_074604567.1">
    <property type="nucleotide sequence ID" value="NZ_FNGY01000001.1"/>
</dbReference>
<dbReference type="InterPro" id="IPR019734">
    <property type="entry name" value="TPR_rpt"/>
</dbReference>
<keyword evidence="6" id="KW-1185">Reference proteome</keyword>
<evidence type="ECO:0000313" key="5">
    <source>
        <dbReference type="EMBL" id="SDL47822.1"/>
    </source>
</evidence>
<feature type="repeat" description="TPR" evidence="1">
    <location>
        <begin position="319"/>
        <end position="352"/>
    </location>
</feature>
<feature type="domain" description="CHAT" evidence="4">
    <location>
        <begin position="621"/>
        <end position="887"/>
    </location>
</feature>
<evidence type="ECO:0000259" key="4">
    <source>
        <dbReference type="Pfam" id="PF12770"/>
    </source>
</evidence>